<dbReference type="EMBL" id="OIVN01003336">
    <property type="protein sequence ID" value="SPD10533.1"/>
    <property type="molecule type" value="Genomic_DNA"/>
</dbReference>
<evidence type="ECO:0000313" key="1">
    <source>
        <dbReference type="EMBL" id="SPD10533.1"/>
    </source>
</evidence>
<gene>
    <name evidence="1" type="ORF">FSB_LOCUS38415</name>
</gene>
<name>A0A2N9HFM7_FAGSY</name>
<reference evidence="1" key="1">
    <citation type="submission" date="2018-02" db="EMBL/GenBank/DDBJ databases">
        <authorList>
            <person name="Cohen D.B."/>
            <person name="Kent A.D."/>
        </authorList>
    </citation>
    <scope>NUCLEOTIDE SEQUENCE</scope>
</reference>
<proteinExistence type="predicted"/>
<accession>A0A2N9HFM7</accession>
<organism evidence="1">
    <name type="scientific">Fagus sylvatica</name>
    <name type="common">Beechnut</name>
    <dbReference type="NCBI Taxonomy" id="28930"/>
    <lineage>
        <taxon>Eukaryota</taxon>
        <taxon>Viridiplantae</taxon>
        <taxon>Streptophyta</taxon>
        <taxon>Embryophyta</taxon>
        <taxon>Tracheophyta</taxon>
        <taxon>Spermatophyta</taxon>
        <taxon>Magnoliopsida</taxon>
        <taxon>eudicotyledons</taxon>
        <taxon>Gunneridae</taxon>
        <taxon>Pentapetalae</taxon>
        <taxon>rosids</taxon>
        <taxon>fabids</taxon>
        <taxon>Fagales</taxon>
        <taxon>Fagaceae</taxon>
        <taxon>Fagus</taxon>
    </lineage>
</organism>
<sequence length="92" mass="9963">MSKQNSGGAVLVVYTKLNPSEELALIEAEPVQFRLGDMGLGQDWFIGISSGGGGAWWSNGGCLYFWGCLWVIGGTHIVTQAGWFQLWVLEIG</sequence>
<protein>
    <submittedName>
        <fullName evidence="1">Uncharacterized protein</fullName>
    </submittedName>
</protein>
<dbReference type="AlphaFoldDB" id="A0A2N9HFM7"/>